<keyword evidence="1" id="KW-0812">Transmembrane</keyword>
<keyword evidence="1" id="KW-0472">Membrane</keyword>
<feature type="transmembrane region" description="Helical" evidence="1">
    <location>
        <begin position="141"/>
        <end position="162"/>
    </location>
</feature>
<dbReference type="RefSeq" id="WP_343972419.1">
    <property type="nucleotide sequence ID" value="NZ_BAAAJG010000003.1"/>
</dbReference>
<reference evidence="3" key="1">
    <citation type="journal article" date="2019" name="Int. J. Syst. Evol. Microbiol.">
        <title>The Global Catalogue of Microorganisms (GCM) 10K type strain sequencing project: providing services to taxonomists for standard genome sequencing and annotation.</title>
        <authorList>
            <consortium name="The Broad Institute Genomics Platform"/>
            <consortium name="The Broad Institute Genome Sequencing Center for Infectious Disease"/>
            <person name="Wu L."/>
            <person name="Ma J."/>
        </authorList>
    </citation>
    <scope>NUCLEOTIDE SEQUENCE [LARGE SCALE GENOMIC DNA]</scope>
    <source>
        <strain evidence="3">JCM 12165</strain>
    </source>
</reference>
<evidence type="ECO:0000313" key="3">
    <source>
        <dbReference type="Proteomes" id="UP001597145"/>
    </source>
</evidence>
<gene>
    <name evidence="2" type="ORF">ACFSCY_01700</name>
</gene>
<sequence>MPDRYADAVRARRAELRATRPALVGGHRAELRSCLALSRLTAAADIEQALAQLRREMAEHCDAGDRAARARLLELLAAAVPHIAEAVDTRWTAGLRPGLRRIGTERGLDLGAGWPRLPAPHLPGRPPEVPASRRPGAVRSLLAGALDGAALWRLALFPLAVLPLLGLPVLGGQAFAPLALGAGVAAVIGTALARRTAAERARLRLVAEQAVMAAGAALHSDLDRRLVEVERSVGAALDAAVLRRRGAVDAELARLAPDRPQEASRG</sequence>
<evidence type="ECO:0000256" key="1">
    <source>
        <dbReference type="SAM" id="Phobius"/>
    </source>
</evidence>
<keyword evidence="3" id="KW-1185">Reference proteome</keyword>
<dbReference type="EMBL" id="JBHUCP010000001">
    <property type="protein sequence ID" value="MFD1528150.1"/>
    <property type="molecule type" value="Genomic_DNA"/>
</dbReference>
<protein>
    <recommendedName>
        <fullName evidence="4">ABC transporter ATP-binding protein</fullName>
    </recommendedName>
</protein>
<evidence type="ECO:0008006" key="4">
    <source>
        <dbReference type="Google" id="ProtNLM"/>
    </source>
</evidence>
<accession>A0ABW4FBW5</accession>
<evidence type="ECO:0000313" key="2">
    <source>
        <dbReference type="EMBL" id="MFD1528150.1"/>
    </source>
</evidence>
<keyword evidence="1" id="KW-1133">Transmembrane helix</keyword>
<dbReference type="Proteomes" id="UP001597145">
    <property type="component" value="Unassembled WGS sequence"/>
</dbReference>
<comment type="caution">
    <text evidence="2">The sequence shown here is derived from an EMBL/GenBank/DDBJ whole genome shotgun (WGS) entry which is preliminary data.</text>
</comment>
<organism evidence="2 3">
    <name type="scientific">Pseudonocardia aurantiaca</name>
    <dbReference type="NCBI Taxonomy" id="75290"/>
    <lineage>
        <taxon>Bacteria</taxon>
        <taxon>Bacillati</taxon>
        <taxon>Actinomycetota</taxon>
        <taxon>Actinomycetes</taxon>
        <taxon>Pseudonocardiales</taxon>
        <taxon>Pseudonocardiaceae</taxon>
        <taxon>Pseudonocardia</taxon>
    </lineage>
</organism>
<feature type="transmembrane region" description="Helical" evidence="1">
    <location>
        <begin position="174"/>
        <end position="193"/>
    </location>
</feature>
<name>A0ABW4FBW5_9PSEU</name>
<proteinExistence type="predicted"/>